<feature type="transmembrane region" description="Helical" evidence="1">
    <location>
        <begin position="65"/>
        <end position="83"/>
    </location>
</feature>
<feature type="transmembrane region" description="Helical" evidence="1">
    <location>
        <begin position="39"/>
        <end position="59"/>
    </location>
</feature>
<evidence type="ECO:0000256" key="1">
    <source>
        <dbReference type="SAM" id="Phobius"/>
    </source>
</evidence>
<sequence>MALKVLNPQLEREHKLQIEQMKISAQSAQGLREFRIQVYSLWAGLLISLGMLGASVYVAVNDQPWLALAFSGPSLLALTKIFVLRRSDSYDMSAVVRSQRAAASLVPPDPAGGTQTIVP</sequence>
<evidence type="ECO:0000313" key="3">
    <source>
        <dbReference type="Proteomes" id="UP001596957"/>
    </source>
</evidence>
<organism evidence="2 3">
    <name type="scientific">Streptomyces lutosisoli</name>
    <dbReference type="NCBI Taxonomy" id="2665721"/>
    <lineage>
        <taxon>Bacteria</taxon>
        <taxon>Bacillati</taxon>
        <taxon>Actinomycetota</taxon>
        <taxon>Actinomycetes</taxon>
        <taxon>Kitasatosporales</taxon>
        <taxon>Streptomycetaceae</taxon>
        <taxon>Streptomyces</taxon>
    </lineage>
</organism>
<accession>A0ABW2VDD2</accession>
<keyword evidence="1" id="KW-0472">Membrane</keyword>
<dbReference type="Proteomes" id="UP001596957">
    <property type="component" value="Unassembled WGS sequence"/>
</dbReference>
<keyword evidence="3" id="KW-1185">Reference proteome</keyword>
<dbReference type="RefSeq" id="WP_381260670.1">
    <property type="nucleotide sequence ID" value="NZ_JBHTBI010000044.1"/>
</dbReference>
<dbReference type="EMBL" id="JBHTEC010000001">
    <property type="protein sequence ID" value="MFD0282520.1"/>
    <property type="molecule type" value="Genomic_DNA"/>
</dbReference>
<gene>
    <name evidence="2" type="ORF">ACFQZP_12625</name>
</gene>
<comment type="caution">
    <text evidence="2">The sequence shown here is derived from an EMBL/GenBank/DDBJ whole genome shotgun (WGS) entry which is preliminary data.</text>
</comment>
<proteinExistence type="predicted"/>
<protein>
    <submittedName>
        <fullName evidence="2">Uncharacterized protein</fullName>
    </submittedName>
</protein>
<keyword evidence="1" id="KW-0812">Transmembrane</keyword>
<name>A0ABW2VDD2_9ACTN</name>
<keyword evidence="1" id="KW-1133">Transmembrane helix</keyword>
<evidence type="ECO:0000313" key="2">
    <source>
        <dbReference type="EMBL" id="MFD0282520.1"/>
    </source>
</evidence>
<reference evidence="3" key="1">
    <citation type="journal article" date="2019" name="Int. J. Syst. Evol. Microbiol.">
        <title>The Global Catalogue of Microorganisms (GCM) 10K type strain sequencing project: providing services to taxonomists for standard genome sequencing and annotation.</title>
        <authorList>
            <consortium name="The Broad Institute Genomics Platform"/>
            <consortium name="The Broad Institute Genome Sequencing Center for Infectious Disease"/>
            <person name="Wu L."/>
            <person name="Ma J."/>
        </authorList>
    </citation>
    <scope>NUCLEOTIDE SEQUENCE [LARGE SCALE GENOMIC DNA]</scope>
    <source>
        <strain evidence="3">CGMCC 4.7198</strain>
    </source>
</reference>